<reference evidence="1" key="1">
    <citation type="submission" date="2020-08" db="EMBL/GenBank/DDBJ databases">
        <title>Bridging the membrane lipid divide: bacteria of the FCB group superphylum have the potential to synthesize archaeal ether lipids.</title>
        <authorList>
            <person name="Villanueva L."/>
            <person name="von Meijenfeldt F.A.B."/>
            <person name="Westbye A.B."/>
            <person name="Yadav S."/>
            <person name="Hopmans E.C."/>
            <person name="Dutilh B.E."/>
            <person name="Sinninghe Damste J.S."/>
        </authorList>
    </citation>
    <scope>NUCLEOTIDE SEQUENCE</scope>
    <source>
        <strain evidence="1">NIOZ-UU159</strain>
    </source>
</reference>
<sequence>MNDSIIKIDISYFQDRYNQIEKIPENIKNKAVEINDTYSCFKSYYDPKMIWVKKNYNKKEKNVSTKNKFHIIIPDFTDNSMLKRKLVGLLNKITTKNKNTIYESIKEIINENDKNSVFEIIWEYIKLNENILYTNILTFFDENILQENIEAKWKNYIEFEEWKPPKKIYDNDILLLNDEYDLYCDYIKWKKNINNLNKLWLKFKLNEIYVLLEILFENTINILKENKEYKHILDIFLEQLFNILSVTKTAKIINKIKNIDISKFNNSTKFLIYNILELQNK</sequence>
<name>A0A7S9SUC3_9VIRU</name>
<proteinExistence type="predicted"/>
<organism evidence="1">
    <name type="scientific">Virus NIOZ-UU159</name>
    <dbReference type="NCBI Taxonomy" id="2763270"/>
    <lineage>
        <taxon>Viruses</taxon>
    </lineage>
</organism>
<protein>
    <submittedName>
        <fullName evidence="1">Uncharacterized protein</fullName>
    </submittedName>
</protein>
<dbReference type="EMBL" id="MW030592">
    <property type="protein sequence ID" value="QPI16669.1"/>
    <property type="molecule type" value="Genomic_DNA"/>
</dbReference>
<accession>A0A7S9SUC3</accession>
<evidence type="ECO:0000313" key="1">
    <source>
        <dbReference type="EMBL" id="QPI16669.1"/>
    </source>
</evidence>
<gene>
    <name evidence="1" type="ORF">NIOZUU159_00163</name>
</gene>